<evidence type="ECO:0000313" key="23">
    <source>
        <dbReference type="Proteomes" id="UP000813420"/>
    </source>
</evidence>
<dbReference type="SUPFAM" id="SSF52540">
    <property type="entry name" value="P-loop containing nucleoside triphosphate hydrolases"/>
    <property type="match status" value="1"/>
</dbReference>
<evidence type="ECO:0000256" key="18">
    <source>
        <dbReference type="PROSITE-ProRule" id="PRU01122"/>
    </source>
</evidence>
<feature type="domain" description="Lon proteolytic" evidence="20">
    <location>
        <begin position="597"/>
        <end position="778"/>
    </location>
</feature>
<dbReference type="HAMAP" id="MF_01973">
    <property type="entry name" value="lon_bact"/>
    <property type="match status" value="1"/>
</dbReference>
<evidence type="ECO:0000256" key="13">
    <source>
        <dbReference type="ARBA" id="ARBA00082722"/>
    </source>
</evidence>
<comment type="induction">
    <text evidence="14">By heat shock.</text>
</comment>
<accession>A0A9D2VV66</accession>
<evidence type="ECO:0000256" key="10">
    <source>
        <dbReference type="ARBA" id="ARBA00053875"/>
    </source>
</evidence>
<comment type="subunit">
    <text evidence="14 15">Homohexamer. Organized in a ring with a central cavity.</text>
</comment>
<dbReference type="InterPro" id="IPR014721">
    <property type="entry name" value="Ribsml_uS5_D2-typ_fold_subgr"/>
</dbReference>
<evidence type="ECO:0000256" key="7">
    <source>
        <dbReference type="ARBA" id="ARBA00022840"/>
    </source>
</evidence>
<dbReference type="GO" id="GO:0016887">
    <property type="term" value="F:ATP hydrolysis activity"/>
    <property type="evidence" value="ECO:0007669"/>
    <property type="project" value="UniProtKB-UniRule"/>
</dbReference>
<evidence type="ECO:0000256" key="2">
    <source>
        <dbReference type="ARBA" id="ARBA00022490"/>
    </source>
</evidence>
<dbReference type="SMART" id="SM00464">
    <property type="entry name" value="LON"/>
    <property type="match status" value="1"/>
</dbReference>
<dbReference type="GO" id="GO:0005524">
    <property type="term" value="F:ATP binding"/>
    <property type="evidence" value="ECO:0007669"/>
    <property type="project" value="UniProtKB-UniRule"/>
</dbReference>
<evidence type="ECO:0000256" key="17">
    <source>
        <dbReference type="PIRSR" id="PIRSR001174-2"/>
    </source>
</evidence>
<reference evidence="22" key="2">
    <citation type="submission" date="2021-09" db="EMBL/GenBank/DDBJ databases">
        <authorList>
            <person name="Gilroy R."/>
        </authorList>
    </citation>
    <scope>NUCLEOTIDE SEQUENCE</scope>
    <source>
        <strain evidence="22">USAMLcec4-12693</strain>
    </source>
</reference>
<dbReference type="InterPro" id="IPR004815">
    <property type="entry name" value="Lon_bac/euk-typ"/>
</dbReference>
<dbReference type="PANTHER" id="PTHR10046">
    <property type="entry name" value="ATP DEPENDENT LON PROTEASE FAMILY MEMBER"/>
    <property type="match status" value="1"/>
</dbReference>
<evidence type="ECO:0000313" key="22">
    <source>
        <dbReference type="EMBL" id="HJH48637.1"/>
    </source>
</evidence>
<dbReference type="PROSITE" id="PS01046">
    <property type="entry name" value="LON_SER"/>
    <property type="match status" value="1"/>
</dbReference>
<dbReference type="InterPro" id="IPR020568">
    <property type="entry name" value="Ribosomal_Su5_D2-typ_SF"/>
</dbReference>
<evidence type="ECO:0000259" key="20">
    <source>
        <dbReference type="PROSITE" id="PS51786"/>
    </source>
</evidence>
<comment type="similarity">
    <text evidence="14 15 18 19">Belongs to the peptidase S16 family.</text>
</comment>
<dbReference type="InterPro" id="IPR027065">
    <property type="entry name" value="Lon_Prtase"/>
</dbReference>
<dbReference type="InterPro" id="IPR027543">
    <property type="entry name" value="Lon_bac"/>
</dbReference>
<dbReference type="SUPFAM" id="SSF88697">
    <property type="entry name" value="PUA domain-like"/>
    <property type="match status" value="1"/>
</dbReference>
<keyword evidence="6 14" id="KW-0720">Serine protease</keyword>
<sequence>MSKETRSLPMVALRGLAVLPEMVRHFDVSREKSLLAIEEAVQGDQKIFLAAQKDIEVADPGAEDVYQVGCIASIRQIVKLPKKISRVLISGEARAVINTIEFEEPYLRANVTVLPDTDSLSEELPAEKEKLSEEAMLRGIRDVFREYLAKEPKISKEIGAQLEGISELKQLVDLVAANTPFPWEDTQELLEENDLARRYELLVYKLVKEIQVLNVKEEIQAKVKERVDQNQREYILREEMKWIREELGDDNMLSDADEFQQAADALKAPEEVKEKLNKEIKRFRNTMNSPAETGVIRTYIESLLEMPWDQVCEEHKDIAYASRILDEDHYGLTKVKERVLEFLAVRALTKKGDTPILCLVGPPGTGKTSIAKSLARALKKPYVRISLGGVRDEAEIRGHRRTYVGAMPGRIASGLKQAGVKNPLMLLDEIDKVSNDYKGDTFSALLEVLDSEQNNRFRDHYLEVPVDLSEVLFVTTANTLQTIPRPLLDRMEVIEVSSYTENEKMHIAMEHLIPKQLERHGLTEEELTISKKALWKMARNYTKEAGVRQLERKIGDICRKTAKEILEGKKKKVHVTERNLAAYLGKELYTYQMAGESDEVGIVRGLAWTSVGGDTLEIEVNIMPGEGEILLTGQMGDVMKESARTGISYIRSVSKKHRIAEDFFKEHDVHIHIPEGAVPKDGPSAGITMATAMFSAITGKKVRSDVAMTGEITLRGRVLPIGGLKEKLLAAKNAGIKTVLVPKENEVDVEEISSEITRGLQIIFVSHMEEVLKQALSKPKRRNL</sequence>
<dbReference type="GO" id="GO:0004252">
    <property type="term" value="F:serine-type endopeptidase activity"/>
    <property type="evidence" value="ECO:0007669"/>
    <property type="project" value="UniProtKB-UniRule"/>
</dbReference>
<keyword evidence="3 14" id="KW-0645">Protease</keyword>
<name>A0A9D2VV66_9FIRM</name>
<feature type="active site" evidence="14 16">
    <location>
        <position position="727"/>
    </location>
</feature>
<dbReference type="CDD" id="cd19500">
    <property type="entry name" value="RecA-like_Lon"/>
    <property type="match status" value="1"/>
</dbReference>
<dbReference type="InterPro" id="IPR027417">
    <property type="entry name" value="P-loop_NTPase"/>
</dbReference>
<comment type="catalytic activity">
    <reaction evidence="9 14 15 18">
        <text>Hydrolysis of proteins in presence of ATP.</text>
        <dbReference type="EC" id="3.4.21.53"/>
    </reaction>
</comment>
<dbReference type="RefSeq" id="WP_277271404.1">
    <property type="nucleotide sequence ID" value="NZ_DYXE01000001.1"/>
</dbReference>
<keyword evidence="4 14" id="KW-0547">Nucleotide-binding</keyword>
<evidence type="ECO:0000256" key="15">
    <source>
        <dbReference type="PIRNR" id="PIRNR001174"/>
    </source>
</evidence>
<dbReference type="GO" id="GO:0034605">
    <property type="term" value="P:cellular response to heat"/>
    <property type="evidence" value="ECO:0007669"/>
    <property type="project" value="UniProtKB-UniRule"/>
</dbReference>
<evidence type="ECO:0000256" key="3">
    <source>
        <dbReference type="ARBA" id="ARBA00022670"/>
    </source>
</evidence>
<evidence type="ECO:0000256" key="11">
    <source>
        <dbReference type="ARBA" id="ARBA00066743"/>
    </source>
</evidence>
<dbReference type="PROSITE" id="PS51786">
    <property type="entry name" value="LON_PROTEOLYTIC"/>
    <property type="match status" value="1"/>
</dbReference>
<feature type="domain" description="Lon N-terminal" evidence="21">
    <location>
        <begin position="8"/>
        <end position="210"/>
    </location>
</feature>
<dbReference type="SUPFAM" id="SSF54211">
    <property type="entry name" value="Ribosomal protein S5 domain 2-like"/>
    <property type="match status" value="1"/>
</dbReference>
<dbReference type="EC" id="3.4.21.53" evidence="11 14"/>
<evidence type="ECO:0000256" key="14">
    <source>
        <dbReference type="HAMAP-Rule" id="MF_01973"/>
    </source>
</evidence>
<dbReference type="InterPro" id="IPR046336">
    <property type="entry name" value="Lon_prtase_N_sf"/>
</dbReference>
<dbReference type="Gene3D" id="2.30.130.40">
    <property type="entry name" value="LON domain-like"/>
    <property type="match status" value="1"/>
</dbReference>
<dbReference type="AlphaFoldDB" id="A0A9D2VV66"/>
<dbReference type="EMBL" id="DYXE01000001">
    <property type="protein sequence ID" value="HJH48637.1"/>
    <property type="molecule type" value="Genomic_DNA"/>
</dbReference>
<evidence type="ECO:0000256" key="4">
    <source>
        <dbReference type="ARBA" id="ARBA00022741"/>
    </source>
</evidence>
<evidence type="ECO:0000256" key="1">
    <source>
        <dbReference type="ARBA" id="ARBA00004496"/>
    </source>
</evidence>
<dbReference type="FunFam" id="3.40.50.300:FF:000021">
    <property type="entry name" value="Lon protease homolog"/>
    <property type="match status" value="1"/>
</dbReference>
<dbReference type="SMART" id="SM00382">
    <property type="entry name" value="AAA"/>
    <property type="match status" value="1"/>
</dbReference>
<dbReference type="InterPro" id="IPR003593">
    <property type="entry name" value="AAA+_ATPase"/>
</dbReference>
<feature type="active site" evidence="14 16">
    <location>
        <position position="684"/>
    </location>
</feature>
<dbReference type="GO" id="GO:0004176">
    <property type="term" value="F:ATP-dependent peptidase activity"/>
    <property type="evidence" value="ECO:0007669"/>
    <property type="project" value="UniProtKB-UniRule"/>
</dbReference>
<dbReference type="Pfam" id="PF02190">
    <property type="entry name" value="LON_substr_bdg"/>
    <property type="match status" value="1"/>
</dbReference>
<comment type="caution">
    <text evidence="22">The sequence shown here is derived from an EMBL/GenBank/DDBJ whole genome shotgun (WGS) entry which is preliminary data.</text>
</comment>
<proteinExistence type="evidence at transcript level"/>
<keyword evidence="7 14" id="KW-0067">ATP-binding</keyword>
<dbReference type="InterPro" id="IPR015947">
    <property type="entry name" value="PUA-like_sf"/>
</dbReference>
<dbReference type="GO" id="GO:0043565">
    <property type="term" value="F:sequence-specific DNA binding"/>
    <property type="evidence" value="ECO:0007669"/>
    <property type="project" value="UniProtKB-UniRule"/>
</dbReference>
<dbReference type="Pfam" id="PF05362">
    <property type="entry name" value="Lon_C"/>
    <property type="match status" value="1"/>
</dbReference>
<reference evidence="22" key="1">
    <citation type="journal article" date="2021" name="PeerJ">
        <title>Extensive microbial diversity within the chicken gut microbiome revealed by metagenomics and culture.</title>
        <authorList>
            <person name="Gilroy R."/>
            <person name="Ravi A."/>
            <person name="Getino M."/>
            <person name="Pursley I."/>
            <person name="Horton D.L."/>
            <person name="Alikhan N.F."/>
            <person name="Baker D."/>
            <person name="Gharbi K."/>
            <person name="Hall N."/>
            <person name="Watson M."/>
            <person name="Adriaenssens E.M."/>
            <person name="Foster-Nyarko E."/>
            <person name="Jarju S."/>
            <person name="Secka A."/>
            <person name="Antonio M."/>
            <person name="Oren A."/>
            <person name="Chaudhuri R.R."/>
            <person name="La Ragione R."/>
            <person name="Hildebrand F."/>
            <person name="Pallen M.J."/>
        </authorList>
    </citation>
    <scope>NUCLEOTIDE SEQUENCE</scope>
    <source>
        <strain evidence="22">USAMLcec4-12693</strain>
    </source>
</reference>
<dbReference type="Gene3D" id="1.20.5.5270">
    <property type="match status" value="1"/>
</dbReference>
<evidence type="ECO:0000256" key="9">
    <source>
        <dbReference type="ARBA" id="ARBA00050665"/>
    </source>
</evidence>
<evidence type="ECO:0000256" key="16">
    <source>
        <dbReference type="PIRSR" id="PIRSR001174-1"/>
    </source>
</evidence>
<evidence type="ECO:0000256" key="19">
    <source>
        <dbReference type="RuleBase" id="RU000591"/>
    </source>
</evidence>
<dbReference type="Pfam" id="PF22667">
    <property type="entry name" value="Lon_lid"/>
    <property type="match status" value="1"/>
</dbReference>
<evidence type="ECO:0000259" key="21">
    <source>
        <dbReference type="PROSITE" id="PS51787"/>
    </source>
</evidence>
<dbReference type="PROSITE" id="PS51787">
    <property type="entry name" value="LON_N"/>
    <property type="match status" value="1"/>
</dbReference>
<dbReference type="GO" id="GO:0005737">
    <property type="term" value="C:cytoplasm"/>
    <property type="evidence" value="ECO:0007669"/>
    <property type="project" value="UniProtKB-SubCell"/>
</dbReference>
<evidence type="ECO:0000256" key="8">
    <source>
        <dbReference type="ARBA" id="ARBA00023016"/>
    </source>
</evidence>
<dbReference type="InterPro" id="IPR003959">
    <property type="entry name" value="ATPase_AAA_core"/>
</dbReference>
<dbReference type="PRINTS" id="PR00830">
    <property type="entry name" value="ENDOLAPTASE"/>
</dbReference>
<protein>
    <recommendedName>
        <fullName evidence="12 14">Lon protease</fullName>
        <ecNumber evidence="11 14">3.4.21.53</ecNumber>
    </recommendedName>
    <alternativeName>
        <fullName evidence="13 14">ATP-dependent protease La</fullName>
    </alternativeName>
</protein>
<dbReference type="NCBIfam" id="TIGR00763">
    <property type="entry name" value="lon"/>
    <property type="match status" value="1"/>
</dbReference>
<comment type="function">
    <text evidence="10 14">ATP-dependent serine protease that mediates the selective degradation of mutant and abnormal proteins as well as certain short-lived regulatory proteins. Required for cellular homeostasis and for survival from DNA damage and developmental changes induced by stress. Degrades polypeptides processively to yield small peptide fragments that are 5 to 10 amino acids long. Binds to DNA in a double-stranded, site-specific manner.</text>
</comment>
<dbReference type="InterPro" id="IPR003111">
    <property type="entry name" value="Lon_prtase_N"/>
</dbReference>
<dbReference type="Proteomes" id="UP000813420">
    <property type="component" value="Unassembled WGS sequence"/>
</dbReference>
<dbReference type="Gene3D" id="3.40.50.300">
    <property type="entry name" value="P-loop containing nucleotide triphosphate hydrolases"/>
    <property type="match status" value="1"/>
</dbReference>
<evidence type="ECO:0000256" key="6">
    <source>
        <dbReference type="ARBA" id="ARBA00022825"/>
    </source>
</evidence>
<dbReference type="PIRSF" id="PIRSF001174">
    <property type="entry name" value="Lon_proteas"/>
    <property type="match status" value="1"/>
</dbReference>
<feature type="binding site" evidence="14 17">
    <location>
        <begin position="361"/>
        <end position="368"/>
    </location>
    <ligand>
        <name>ATP</name>
        <dbReference type="ChEBI" id="CHEBI:30616"/>
    </ligand>
</feature>
<dbReference type="InterPro" id="IPR054594">
    <property type="entry name" value="Lon_lid"/>
</dbReference>
<dbReference type="Gene3D" id="1.20.58.1480">
    <property type="match status" value="1"/>
</dbReference>
<organism evidence="22 23">
    <name type="scientific">Merdimonas faecis</name>
    <dbReference type="NCBI Taxonomy" id="1653435"/>
    <lineage>
        <taxon>Bacteria</taxon>
        <taxon>Bacillati</taxon>
        <taxon>Bacillota</taxon>
        <taxon>Clostridia</taxon>
        <taxon>Lachnospirales</taxon>
        <taxon>Lachnospiraceae</taxon>
        <taxon>Merdimonas</taxon>
    </lineage>
</organism>
<keyword evidence="5 14" id="KW-0378">Hydrolase</keyword>
<evidence type="ECO:0000256" key="5">
    <source>
        <dbReference type="ARBA" id="ARBA00022801"/>
    </source>
</evidence>
<gene>
    <name evidence="14 22" type="primary">lon</name>
    <name evidence="22" type="ORF">K8V39_00020</name>
</gene>
<dbReference type="GO" id="GO:0006515">
    <property type="term" value="P:protein quality control for misfolded or incompletely synthesized proteins"/>
    <property type="evidence" value="ECO:0007669"/>
    <property type="project" value="UniProtKB-UniRule"/>
</dbReference>
<keyword evidence="2 14" id="KW-0963">Cytoplasm</keyword>
<comment type="subcellular location">
    <subcellularLocation>
        <location evidence="1 14 15">Cytoplasm</location>
    </subcellularLocation>
</comment>
<dbReference type="Pfam" id="PF00004">
    <property type="entry name" value="AAA"/>
    <property type="match status" value="1"/>
</dbReference>
<keyword evidence="8 14" id="KW-0346">Stress response</keyword>
<dbReference type="InterPro" id="IPR008269">
    <property type="entry name" value="Lon_proteolytic"/>
</dbReference>
<dbReference type="InterPro" id="IPR008268">
    <property type="entry name" value="Peptidase_S16_AS"/>
</dbReference>
<dbReference type="Gene3D" id="1.10.8.60">
    <property type="match status" value="1"/>
</dbReference>
<dbReference type="Gene3D" id="3.30.230.10">
    <property type="match status" value="1"/>
</dbReference>
<evidence type="ECO:0000256" key="12">
    <source>
        <dbReference type="ARBA" id="ARBA00071934"/>
    </source>
</evidence>